<reference evidence="4 5" key="1">
    <citation type="submission" date="2017-01" db="EMBL/GenBank/DDBJ databases">
        <authorList>
            <person name="Mah S.A."/>
            <person name="Swanson W.J."/>
            <person name="Moy G.W."/>
            <person name="Vacquier V.D."/>
        </authorList>
    </citation>
    <scope>NUCLEOTIDE SEQUENCE [LARGE SCALE GENOMIC DNA]</scope>
    <source>
        <strain evidence="4 5">CPCC 203464</strain>
    </source>
</reference>
<sequence length="198" mass="20511">MRTPPNTTPTVHRAGSHPRDRPWRPVAVVTVLEIAVLVVGLWVAPSPASATPISASTGGYGWPIQPRPRVVTPFSPGEHRWQPGHRGVDLAAAPGTVVVAAGAGTVHHVGVVAGRPVVSILHPDGLLTTYEPVDPGVRAGQSVARGDPIGTLLAGHPGCPTAGCLHWGARRGAGHAATYLNPLGLVSALRVRLLPLER</sequence>
<dbReference type="STRING" id="1344003.SAMN05445060_2703"/>
<organism evidence="4 5">
    <name type="scientific">Williamsia sterculiae</name>
    <dbReference type="NCBI Taxonomy" id="1344003"/>
    <lineage>
        <taxon>Bacteria</taxon>
        <taxon>Bacillati</taxon>
        <taxon>Actinomycetota</taxon>
        <taxon>Actinomycetes</taxon>
        <taxon>Mycobacteriales</taxon>
        <taxon>Nocardiaceae</taxon>
        <taxon>Williamsia</taxon>
    </lineage>
</organism>
<dbReference type="AlphaFoldDB" id="A0A1N7GF07"/>
<feature type="domain" description="M23ase beta-sheet core" evidence="3">
    <location>
        <begin position="84"/>
        <end position="172"/>
    </location>
</feature>
<dbReference type="InterPro" id="IPR011055">
    <property type="entry name" value="Dup_hybrid_motif"/>
</dbReference>
<evidence type="ECO:0000313" key="5">
    <source>
        <dbReference type="Proteomes" id="UP000186218"/>
    </source>
</evidence>
<dbReference type="Proteomes" id="UP000186218">
    <property type="component" value="Unassembled WGS sequence"/>
</dbReference>
<dbReference type="InterPro" id="IPR050570">
    <property type="entry name" value="Cell_wall_metabolism_enzyme"/>
</dbReference>
<feature type="compositionally biased region" description="Polar residues" evidence="2">
    <location>
        <begin position="1"/>
        <end position="10"/>
    </location>
</feature>
<dbReference type="Gene3D" id="2.70.70.10">
    <property type="entry name" value="Glucose Permease (Domain IIA)"/>
    <property type="match status" value="1"/>
</dbReference>
<dbReference type="RefSeq" id="WP_083709965.1">
    <property type="nucleotide sequence ID" value="NZ_FTNT01000008.1"/>
</dbReference>
<protein>
    <submittedName>
        <fullName evidence="4">Peptidase family M23</fullName>
    </submittedName>
</protein>
<evidence type="ECO:0000313" key="4">
    <source>
        <dbReference type="EMBL" id="SIS11128.1"/>
    </source>
</evidence>
<evidence type="ECO:0000256" key="1">
    <source>
        <dbReference type="ARBA" id="ARBA00022729"/>
    </source>
</evidence>
<keyword evidence="5" id="KW-1185">Reference proteome</keyword>
<evidence type="ECO:0000259" key="3">
    <source>
        <dbReference type="Pfam" id="PF01551"/>
    </source>
</evidence>
<dbReference type="SUPFAM" id="SSF51261">
    <property type="entry name" value="Duplicated hybrid motif"/>
    <property type="match status" value="1"/>
</dbReference>
<keyword evidence="1" id="KW-0732">Signal</keyword>
<dbReference type="CDD" id="cd12797">
    <property type="entry name" value="M23_peptidase"/>
    <property type="match status" value="1"/>
</dbReference>
<evidence type="ECO:0000256" key="2">
    <source>
        <dbReference type="SAM" id="MobiDB-lite"/>
    </source>
</evidence>
<dbReference type="PANTHER" id="PTHR21666">
    <property type="entry name" value="PEPTIDASE-RELATED"/>
    <property type="match status" value="1"/>
</dbReference>
<dbReference type="InterPro" id="IPR016047">
    <property type="entry name" value="M23ase_b-sheet_dom"/>
</dbReference>
<gene>
    <name evidence="4" type="ORF">SAMN05445060_2703</name>
</gene>
<proteinExistence type="predicted"/>
<dbReference type="GO" id="GO:0004222">
    <property type="term" value="F:metalloendopeptidase activity"/>
    <property type="evidence" value="ECO:0007669"/>
    <property type="project" value="TreeGrafter"/>
</dbReference>
<name>A0A1N7GF07_9NOCA</name>
<dbReference type="Pfam" id="PF01551">
    <property type="entry name" value="Peptidase_M23"/>
    <property type="match status" value="1"/>
</dbReference>
<feature type="region of interest" description="Disordered" evidence="2">
    <location>
        <begin position="1"/>
        <end position="20"/>
    </location>
</feature>
<dbReference type="OrthoDB" id="5245088at2"/>
<dbReference type="PANTHER" id="PTHR21666:SF289">
    <property type="entry name" value="L-ALA--D-GLU ENDOPEPTIDASE"/>
    <property type="match status" value="1"/>
</dbReference>
<dbReference type="EMBL" id="FTNT01000008">
    <property type="protein sequence ID" value="SIS11128.1"/>
    <property type="molecule type" value="Genomic_DNA"/>
</dbReference>
<accession>A0A1N7GF07</accession>